<keyword evidence="6 10" id="KW-0812">Transmembrane</keyword>
<reference evidence="12 13" key="1">
    <citation type="submission" date="2012-01" db="EMBL/GenBank/DDBJ databases">
        <title>The Genome Sequence of Odoribacter laneus YIT 12061.</title>
        <authorList>
            <consortium name="The Broad Institute Genome Sequencing Platform"/>
            <person name="Earl A."/>
            <person name="Ward D."/>
            <person name="Feldgarden M."/>
            <person name="Gevers D."/>
            <person name="Morotomi M."/>
            <person name="Young S.K."/>
            <person name="Zeng Q."/>
            <person name="Gargeya S."/>
            <person name="Fitzgerald M."/>
            <person name="Haas B."/>
            <person name="Abouelleil A."/>
            <person name="Alvarado L."/>
            <person name="Arachchi H.M."/>
            <person name="Berlin A."/>
            <person name="Chapman S.B."/>
            <person name="Gearin G."/>
            <person name="Goldberg J."/>
            <person name="Griggs A."/>
            <person name="Gujja S."/>
            <person name="Hansen M."/>
            <person name="Heiman D."/>
            <person name="Howarth C."/>
            <person name="Larimer J."/>
            <person name="Lui A."/>
            <person name="MacDonald P.J.P."/>
            <person name="McCowen C."/>
            <person name="Montmayeur A."/>
            <person name="Murphy C."/>
            <person name="Neiman D."/>
            <person name="Pearson M."/>
            <person name="Priest M."/>
            <person name="Roberts A."/>
            <person name="Saif S."/>
            <person name="Shea T."/>
            <person name="Sisk P."/>
            <person name="Stolte C."/>
            <person name="Sykes S."/>
            <person name="Wortman J."/>
            <person name="Nusbaum C."/>
            <person name="Birren B."/>
        </authorList>
    </citation>
    <scope>NUCLEOTIDE SEQUENCE [LARGE SCALE GENOMIC DNA]</scope>
    <source>
        <strain evidence="12 13">YIT 12061</strain>
    </source>
</reference>
<feature type="transmembrane region" description="Helical" evidence="10">
    <location>
        <begin position="93"/>
        <end position="111"/>
    </location>
</feature>
<dbReference type="InterPro" id="IPR008756">
    <property type="entry name" value="Peptidase_M56"/>
</dbReference>
<dbReference type="GO" id="GO:0055085">
    <property type="term" value="P:transmembrane transport"/>
    <property type="evidence" value="ECO:0007669"/>
    <property type="project" value="InterPro"/>
</dbReference>
<comment type="caution">
    <text evidence="12">The sequence shown here is derived from an EMBL/GenBank/DDBJ whole genome shotgun (WGS) entry which is preliminary data.</text>
</comment>
<comment type="subcellular location">
    <subcellularLocation>
        <location evidence="1">Cell inner membrane</location>
        <topology evidence="1">Single-pass membrane protein</topology>
        <orientation evidence="1">Periplasmic side</orientation>
    </subcellularLocation>
</comment>
<dbReference type="Gene3D" id="3.30.1150.10">
    <property type="match status" value="1"/>
</dbReference>
<dbReference type="Proteomes" id="UP000004892">
    <property type="component" value="Unassembled WGS sequence"/>
</dbReference>
<evidence type="ECO:0000256" key="9">
    <source>
        <dbReference type="ARBA" id="ARBA00023136"/>
    </source>
</evidence>
<name>H1DI99_9BACT</name>
<keyword evidence="9 10" id="KW-0472">Membrane</keyword>
<dbReference type="InterPro" id="IPR006260">
    <property type="entry name" value="TonB/TolA_C"/>
</dbReference>
<dbReference type="Pfam" id="PF03544">
    <property type="entry name" value="TonB_C"/>
    <property type="match status" value="1"/>
</dbReference>
<evidence type="ECO:0000256" key="8">
    <source>
        <dbReference type="ARBA" id="ARBA00022989"/>
    </source>
</evidence>
<dbReference type="SUPFAM" id="SSF49464">
    <property type="entry name" value="Carboxypeptidase regulatory domain-like"/>
    <property type="match status" value="1"/>
</dbReference>
<keyword evidence="4" id="KW-1003">Cell membrane</keyword>
<dbReference type="InterPro" id="IPR008969">
    <property type="entry name" value="CarboxyPept-like_regulatory"/>
</dbReference>
<evidence type="ECO:0000256" key="2">
    <source>
        <dbReference type="ARBA" id="ARBA00006555"/>
    </source>
</evidence>
<dbReference type="Pfam" id="PF13715">
    <property type="entry name" value="CarbopepD_reg_2"/>
    <property type="match status" value="1"/>
</dbReference>
<dbReference type="SUPFAM" id="SSF74653">
    <property type="entry name" value="TolA/TonB C-terminal domain"/>
    <property type="match status" value="1"/>
</dbReference>
<dbReference type="Gene3D" id="2.60.40.1120">
    <property type="entry name" value="Carboxypeptidase-like, regulatory domain"/>
    <property type="match status" value="1"/>
</dbReference>
<keyword evidence="13" id="KW-1185">Reference proteome</keyword>
<gene>
    <name evidence="12" type="ORF">HMPREF9449_02128</name>
</gene>
<evidence type="ECO:0000256" key="7">
    <source>
        <dbReference type="ARBA" id="ARBA00022927"/>
    </source>
</evidence>
<dbReference type="PATRIC" id="fig|742817.3.peg.2277"/>
<evidence type="ECO:0000256" key="6">
    <source>
        <dbReference type="ARBA" id="ARBA00022692"/>
    </source>
</evidence>
<dbReference type="InterPro" id="IPR051045">
    <property type="entry name" value="TonB-dependent_transducer"/>
</dbReference>
<dbReference type="CDD" id="cd07341">
    <property type="entry name" value="M56_BlaR1_MecR1_like"/>
    <property type="match status" value="1"/>
</dbReference>
<sequence length="568" mass="64502">MEAFYTYVAKVNIALGIFWLFYHFIFLRDSFIVLKRVCLLTVLFLSFSYPFIDFSLWVFQERQLFWINYIPIWEEVGIVPVIPIEEGISGDHILGFIYGIGVVILGIRFGVQSYQIYRFIRKGKVFVDAGVRVVSLERGMAPFSFFHWVFLNPEDYSDRERKEILTHEKTHVEQWHSVDMLLGEVLCILFWFNPFVWLLRRDIRQNLEFLADRKVVESGYDRKNYQYHLLRLSHQSAAAQFINNFNVSQLKKRIIMMNKRKTPRVGLFKYALLLPVTLGLVLVANRQTLAGMASVVSVSEGKVGEKMMVKGKVTDEESNPIPGATVVIKNSTMGTVTNAEGEFALNADPEAVLCVSYIGKEIEEIPVKGKSGKEIQVTVVLKSSPQEMEGVEIIGLTGEKKSVTRQLAEVNPEFPGGREALKHFLAQHIQYPAEAREKNIQGKVWVQFVVDEQGKVMQPQIVKGVDPLLDQEALRIVKLMPDWKPAQQNGKSVETSFLLPLDFSIPVKQGKGIIVVDGKLMPEDFNVATLSLDEVESITVLKGEKAVALYGEKAKEREVLLITTQKGH</sequence>
<dbReference type="AlphaFoldDB" id="H1DI99"/>
<evidence type="ECO:0000256" key="3">
    <source>
        <dbReference type="ARBA" id="ARBA00022448"/>
    </source>
</evidence>
<dbReference type="STRING" id="742817.HMPREF9449_02128"/>
<feature type="transmembrane region" description="Helical" evidence="10">
    <location>
        <begin position="37"/>
        <end position="59"/>
    </location>
</feature>
<dbReference type="PROSITE" id="PS52015">
    <property type="entry name" value="TONB_CTD"/>
    <property type="match status" value="1"/>
</dbReference>
<evidence type="ECO:0000256" key="5">
    <source>
        <dbReference type="ARBA" id="ARBA00022519"/>
    </source>
</evidence>
<dbReference type="eggNOG" id="COG0810">
    <property type="taxonomic scope" value="Bacteria"/>
</dbReference>
<dbReference type="EMBL" id="ADMC01000025">
    <property type="protein sequence ID" value="EHP46511.1"/>
    <property type="molecule type" value="Genomic_DNA"/>
</dbReference>
<dbReference type="GO" id="GO:0031992">
    <property type="term" value="F:energy transducer activity"/>
    <property type="evidence" value="ECO:0007669"/>
    <property type="project" value="TreeGrafter"/>
</dbReference>
<evidence type="ECO:0000313" key="12">
    <source>
        <dbReference type="EMBL" id="EHP46511.1"/>
    </source>
</evidence>
<dbReference type="NCBIfam" id="TIGR01352">
    <property type="entry name" value="tonB_Cterm"/>
    <property type="match status" value="1"/>
</dbReference>
<feature type="domain" description="TonB C-terminal" evidence="11">
    <location>
        <begin position="416"/>
        <end position="512"/>
    </location>
</feature>
<dbReference type="HOGENOM" id="CLU_013798_1_0_10"/>
<dbReference type="GO" id="GO:0015031">
    <property type="term" value="P:protein transport"/>
    <property type="evidence" value="ECO:0007669"/>
    <property type="project" value="UniProtKB-KW"/>
</dbReference>
<protein>
    <submittedName>
        <fullName evidence="12">TonB family domain-containing protein</fullName>
    </submittedName>
</protein>
<evidence type="ECO:0000256" key="4">
    <source>
        <dbReference type="ARBA" id="ARBA00022475"/>
    </source>
</evidence>
<keyword evidence="3" id="KW-0813">Transport</keyword>
<dbReference type="GO" id="GO:0098797">
    <property type="term" value="C:plasma membrane protein complex"/>
    <property type="evidence" value="ECO:0007669"/>
    <property type="project" value="TreeGrafter"/>
</dbReference>
<feature type="transmembrane region" description="Helical" evidence="10">
    <location>
        <begin position="267"/>
        <end position="284"/>
    </location>
</feature>
<proteinExistence type="inferred from homology"/>
<evidence type="ECO:0000259" key="11">
    <source>
        <dbReference type="PROSITE" id="PS52015"/>
    </source>
</evidence>
<comment type="similarity">
    <text evidence="2">Belongs to the TonB family.</text>
</comment>
<organism evidence="12 13">
    <name type="scientific">Odoribacter laneus YIT 12061</name>
    <dbReference type="NCBI Taxonomy" id="742817"/>
    <lineage>
        <taxon>Bacteria</taxon>
        <taxon>Pseudomonadati</taxon>
        <taxon>Bacteroidota</taxon>
        <taxon>Bacteroidia</taxon>
        <taxon>Bacteroidales</taxon>
        <taxon>Odoribacteraceae</taxon>
        <taxon>Odoribacter</taxon>
    </lineage>
</organism>
<dbReference type="PANTHER" id="PTHR33446">
    <property type="entry name" value="PROTEIN TONB-RELATED"/>
    <property type="match status" value="1"/>
</dbReference>
<evidence type="ECO:0000256" key="10">
    <source>
        <dbReference type="SAM" id="Phobius"/>
    </source>
</evidence>
<evidence type="ECO:0000256" key="1">
    <source>
        <dbReference type="ARBA" id="ARBA00004383"/>
    </source>
</evidence>
<dbReference type="RefSeq" id="WP_009137275.1">
    <property type="nucleotide sequence ID" value="NZ_JH594596.1"/>
</dbReference>
<dbReference type="GeneID" id="98069681"/>
<dbReference type="InterPro" id="IPR037682">
    <property type="entry name" value="TonB_C"/>
</dbReference>
<dbReference type="eggNOG" id="COG4219">
    <property type="taxonomic scope" value="Bacteria"/>
</dbReference>
<dbReference type="Pfam" id="PF05569">
    <property type="entry name" value="Peptidase_M56"/>
    <property type="match status" value="1"/>
</dbReference>
<accession>H1DI99</accession>
<keyword evidence="5" id="KW-0997">Cell inner membrane</keyword>
<feature type="transmembrane region" description="Helical" evidence="10">
    <location>
        <begin position="6"/>
        <end position="25"/>
    </location>
</feature>
<keyword evidence="8 10" id="KW-1133">Transmembrane helix</keyword>
<evidence type="ECO:0000313" key="13">
    <source>
        <dbReference type="Proteomes" id="UP000004892"/>
    </source>
</evidence>
<dbReference type="PANTHER" id="PTHR33446:SF2">
    <property type="entry name" value="PROTEIN TONB"/>
    <property type="match status" value="1"/>
</dbReference>
<keyword evidence="7" id="KW-0653">Protein transport</keyword>